<evidence type="ECO:0008006" key="3">
    <source>
        <dbReference type="Google" id="ProtNLM"/>
    </source>
</evidence>
<organism evidence="1 2">
    <name type="scientific">Methyloceanibacter marginalis</name>
    <dbReference type="NCBI Taxonomy" id="1774971"/>
    <lineage>
        <taxon>Bacteria</taxon>
        <taxon>Pseudomonadati</taxon>
        <taxon>Pseudomonadota</taxon>
        <taxon>Alphaproteobacteria</taxon>
        <taxon>Hyphomicrobiales</taxon>
        <taxon>Hyphomicrobiaceae</taxon>
        <taxon>Methyloceanibacter</taxon>
    </lineage>
</organism>
<comment type="caution">
    <text evidence="1">The sequence shown here is derived from an EMBL/GenBank/DDBJ whole genome shotgun (WGS) entry which is preliminary data.</text>
</comment>
<sequence>MSNNDREEIVLGGALAITNEWWALGNLRYDIEEEQTITDGLGLRYQDDCFKIDVTYQRSFIKDQDIEPDQRFLVNFALKYLGTYSVATEAFGTFGADGSDFNE</sequence>
<evidence type="ECO:0000313" key="1">
    <source>
        <dbReference type="EMBL" id="ODS02568.1"/>
    </source>
</evidence>
<evidence type="ECO:0000313" key="2">
    <source>
        <dbReference type="Proteomes" id="UP000095042"/>
    </source>
</evidence>
<dbReference type="Proteomes" id="UP000095042">
    <property type="component" value="Unassembled WGS sequence"/>
</dbReference>
<dbReference type="OrthoDB" id="9760225at2"/>
<proteinExistence type="predicted"/>
<accession>A0A1E3W9S3</accession>
<reference evidence="1 2" key="1">
    <citation type="journal article" date="2016" name="Environ. Microbiol.">
        <title>New Methyloceanibacter diversity from North Sea sediments includes methanotroph containing solely the soluble methane monooxygenase.</title>
        <authorList>
            <person name="Vekeman B."/>
            <person name="Kerckhof F.M."/>
            <person name="Cremers G."/>
            <person name="de Vos P."/>
            <person name="Vandamme P."/>
            <person name="Boon N."/>
            <person name="Op den Camp H.J."/>
            <person name="Heylen K."/>
        </authorList>
    </citation>
    <scope>NUCLEOTIDE SEQUENCE [LARGE SCALE GENOMIC DNA]</scope>
    <source>
        <strain evidence="1 2">R-67177</strain>
    </source>
</reference>
<dbReference type="AlphaFoldDB" id="A0A1E3W9S3"/>
<protein>
    <recommendedName>
        <fullName evidence="3">LptD C-terminal domain-containing protein</fullName>
    </recommendedName>
</protein>
<dbReference type="EMBL" id="LPWD01000278">
    <property type="protein sequence ID" value="ODS02568.1"/>
    <property type="molecule type" value="Genomic_DNA"/>
</dbReference>
<name>A0A1E3W9S3_9HYPH</name>
<keyword evidence="2" id="KW-1185">Reference proteome</keyword>
<dbReference type="RefSeq" id="WP_069624244.1">
    <property type="nucleotide sequence ID" value="NZ_LPWD01000278.1"/>
</dbReference>
<gene>
    <name evidence="1" type="ORF">AUC71_14660</name>
</gene>